<evidence type="ECO:0000256" key="7">
    <source>
        <dbReference type="ARBA" id="ARBA00023128"/>
    </source>
</evidence>
<gene>
    <name evidence="12" type="ORF">BSAL_38845</name>
</gene>
<evidence type="ECO:0000256" key="11">
    <source>
        <dbReference type="SAM" id="Phobius"/>
    </source>
</evidence>
<dbReference type="EMBL" id="CYKH01002075">
    <property type="protein sequence ID" value="CUG92684.1"/>
    <property type="molecule type" value="Genomic_DNA"/>
</dbReference>
<dbReference type="PANTHER" id="PTHR45624:SF10">
    <property type="entry name" value="SLC (SOLUTE CARRIER) HOMOLOG"/>
    <property type="match status" value="1"/>
</dbReference>
<dbReference type="InterPro" id="IPR023395">
    <property type="entry name" value="MCP_dom_sf"/>
</dbReference>
<evidence type="ECO:0000256" key="8">
    <source>
        <dbReference type="ARBA" id="ARBA00023136"/>
    </source>
</evidence>
<dbReference type="InterPro" id="IPR018108">
    <property type="entry name" value="MCP_transmembrane"/>
</dbReference>
<keyword evidence="4 9" id="KW-0812">Transmembrane</keyword>
<evidence type="ECO:0000313" key="13">
    <source>
        <dbReference type="Proteomes" id="UP000051952"/>
    </source>
</evidence>
<evidence type="ECO:0000256" key="9">
    <source>
        <dbReference type="PROSITE-ProRule" id="PRU00282"/>
    </source>
</evidence>
<evidence type="ECO:0000256" key="6">
    <source>
        <dbReference type="ARBA" id="ARBA00022989"/>
    </source>
</evidence>
<dbReference type="AlphaFoldDB" id="A0A0S4JR63"/>
<feature type="transmembrane region" description="Helical" evidence="11">
    <location>
        <begin position="78"/>
        <end position="100"/>
    </location>
</feature>
<proteinExistence type="inferred from homology"/>
<keyword evidence="5" id="KW-0677">Repeat</keyword>
<organism evidence="12 13">
    <name type="scientific">Bodo saltans</name>
    <name type="common">Flagellated protozoan</name>
    <dbReference type="NCBI Taxonomy" id="75058"/>
    <lineage>
        <taxon>Eukaryota</taxon>
        <taxon>Discoba</taxon>
        <taxon>Euglenozoa</taxon>
        <taxon>Kinetoplastea</taxon>
        <taxon>Metakinetoplastina</taxon>
        <taxon>Eubodonida</taxon>
        <taxon>Bodonidae</taxon>
        <taxon>Bodo</taxon>
    </lineage>
</organism>
<evidence type="ECO:0000256" key="10">
    <source>
        <dbReference type="RuleBase" id="RU000488"/>
    </source>
</evidence>
<comment type="similarity">
    <text evidence="2 10">Belongs to the mitochondrial carrier (TC 2.A.29) family.</text>
</comment>
<dbReference type="OMA" id="NWAVGIP"/>
<name>A0A0S4JR63_BODSA</name>
<dbReference type="GO" id="GO:0022857">
    <property type="term" value="F:transmembrane transporter activity"/>
    <property type="evidence" value="ECO:0007669"/>
    <property type="project" value="TreeGrafter"/>
</dbReference>
<dbReference type="PROSITE" id="PS50920">
    <property type="entry name" value="SOLCAR"/>
    <property type="match status" value="3"/>
</dbReference>
<evidence type="ECO:0000256" key="2">
    <source>
        <dbReference type="ARBA" id="ARBA00006375"/>
    </source>
</evidence>
<evidence type="ECO:0000256" key="4">
    <source>
        <dbReference type="ARBA" id="ARBA00022692"/>
    </source>
</evidence>
<protein>
    <submittedName>
        <fullName evidence="12">Mitochondrial carrier protein, putative</fullName>
    </submittedName>
</protein>
<feature type="repeat" description="Solcar" evidence="9">
    <location>
        <begin position="116"/>
        <end position="199"/>
    </location>
</feature>
<accession>A0A0S4JR63</accession>
<dbReference type="Pfam" id="PF00153">
    <property type="entry name" value="Mito_carr"/>
    <property type="match status" value="3"/>
</dbReference>
<keyword evidence="13" id="KW-1185">Reference proteome</keyword>
<dbReference type="Gene3D" id="1.50.40.10">
    <property type="entry name" value="Mitochondrial carrier domain"/>
    <property type="match status" value="1"/>
</dbReference>
<comment type="subcellular location">
    <subcellularLocation>
        <location evidence="1">Mitochondrion membrane</location>
        <topology evidence="1">Multi-pass membrane protein</topology>
    </subcellularLocation>
</comment>
<keyword evidence="3 10" id="KW-0813">Transport</keyword>
<keyword evidence="7" id="KW-0496">Mitochondrion</keyword>
<reference evidence="13" key="1">
    <citation type="submission" date="2015-09" db="EMBL/GenBank/DDBJ databases">
        <authorList>
            <consortium name="Pathogen Informatics"/>
        </authorList>
    </citation>
    <scope>NUCLEOTIDE SEQUENCE [LARGE SCALE GENOMIC DNA]</scope>
    <source>
        <strain evidence="13">Lake Konstanz</strain>
    </source>
</reference>
<evidence type="ECO:0000313" key="12">
    <source>
        <dbReference type="EMBL" id="CUG92684.1"/>
    </source>
</evidence>
<evidence type="ECO:0000256" key="1">
    <source>
        <dbReference type="ARBA" id="ARBA00004225"/>
    </source>
</evidence>
<feature type="repeat" description="Solcar" evidence="9">
    <location>
        <begin position="219"/>
        <end position="304"/>
    </location>
</feature>
<keyword evidence="6 11" id="KW-1133">Transmembrane helix</keyword>
<dbReference type="Proteomes" id="UP000051952">
    <property type="component" value="Unassembled WGS sequence"/>
</dbReference>
<evidence type="ECO:0000256" key="3">
    <source>
        <dbReference type="ARBA" id="ARBA00022448"/>
    </source>
</evidence>
<dbReference type="PANTHER" id="PTHR45624">
    <property type="entry name" value="MITOCHONDRIAL BASIC AMINO ACIDS TRANSPORTER-RELATED"/>
    <property type="match status" value="1"/>
</dbReference>
<dbReference type="SUPFAM" id="SSF103506">
    <property type="entry name" value="Mitochondrial carrier"/>
    <property type="match status" value="1"/>
</dbReference>
<keyword evidence="8 9" id="KW-0472">Membrane</keyword>
<dbReference type="OrthoDB" id="409586at2759"/>
<dbReference type="InterPro" id="IPR050567">
    <property type="entry name" value="Mitochondrial_Carrier"/>
</dbReference>
<dbReference type="GO" id="GO:0031966">
    <property type="term" value="C:mitochondrial membrane"/>
    <property type="evidence" value="ECO:0007669"/>
    <property type="project" value="UniProtKB-SubCell"/>
</dbReference>
<evidence type="ECO:0000256" key="5">
    <source>
        <dbReference type="ARBA" id="ARBA00022737"/>
    </source>
</evidence>
<feature type="repeat" description="Solcar" evidence="9">
    <location>
        <begin position="25"/>
        <end position="107"/>
    </location>
</feature>
<sequence>MSSSTTTTPSSSSETHGRYLSASLNGGVFDYVCGCISGIGKVVAGYPFDTVKSRVQTGRFPNSIRAFWGTLRHEGPLAFYQGVAMPAASVCFVGGIMFYVNGYIRRWIQPDPNARLTYNEMLRAGCGAGFAVGVVLTPMEVVKVRLQVSNRATGGHATVRAVLRDVRLRDLFSGATPTLIREVCTFGLFFPVNEYLKVSLRKIFYGKDSEKEIPTASNTPLWMRVVSAGSAGIVGWLPCYPVDVVKSRMQVVPQGTYRTWMHCMRELFGREGYRGLYKGLMPCLTRAFPAYAAQFLLFEYAHANW</sequence>
<dbReference type="VEuPathDB" id="TriTrypDB:BSAL_38845"/>